<proteinExistence type="predicted"/>
<gene>
    <name evidence="1" type="ORF">BOX15_Mlig002583g1</name>
</gene>
<dbReference type="AlphaFoldDB" id="A0A267EHI3"/>
<name>A0A267EHI3_9PLAT</name>
<evidence type="ECO:0000313" key="2">
    <source>
        <dbReference type="Proteomes" id="UP000215902"/>
    </source>
</evidence>
<keyword evidence="2" id="KW-1185">Reference proteome</keyword>
<organism evidence="1 2">
    <name type="scientific">Macrostomum lignano</name>
    <dbReference type="NCBI Taxonomy" id="282301"/>
    <lineage>
        <taxon>Eukaryota</taxon>
        <taxon>Metazoa</taxon>
        <taxon>Spiralia</taxon>
        <taxon>Lophotrochozoa</taxon>
        <taxon>Platyhelminthes</taxon>
        <taxon>Rhabditophora</taxon>
        <taxon>Macrostomorpha</taxon>
        <taxon>Macrostomida</taxon>
        <taxon>Macrostomidae</taxon>
        <taxon>Macrostomum</taxon>
    </lineage>
</organism>
<dbReference type="EMBL" id="NIVC01002158">
    <property type="protein sequence ID" value="PAA60377.1"/>
    <property type="molecule type" value="Genomic_DNA"/>
</dbReference>
<comment type="caution">
    <text evidence="1">The sequence shown here is derived from an EMBL/GenBank/DDBJ whole genome shotgun (WGS) entry which is preliminary data.</text>
</comment>
<evidence type="ECO:0000313" key="1">
    <source>
        <dbReference type="EMBL" id="PAA60377.1"/>
    </source>
</evidence>
<dbReference type="Proteomes" id="UP000215902">
    <property type="component" value="Unassembled WGS sequence"/>
</dbReference>
<sequence length="114" mass="13284">MSKVETEPKSSTVSQVDDFFVNVQIHFSPAFRDQFDLLVHGIYVEKITGNMSIQGFEVDRDRFGHNRFDVLVNDRIIFTRTLRPYLNTPRTDDVVRQVRNQYGGSPVFEIDRSN</sequence>
<protein>
    <submittedName>
        <fullName evidence="1">Uncharacterized protein</fullName>
    </submittedName>
</protein>
<reference evidence="1 2" key="1">
    <citation type="submission" date="2017-06" db="EMBL/GenBank/DDBJ databases">
        <title>A platform for efficient transgenesis in Macrostomum lignano, a flatworm model organism for stem cell research.</title>
        <authorList>
            <person name="Berezikov E."/>
        </authorList>
    </citation>
    <scope>NUCLEOTIDE SEQUENCE [LARGE SCALE GENOMIC DNA]</scope>
    <source>
        <strain evidence="1">DV1</strain>
        <tissue evidence="1">Whole organism</tissue>
    </source>
</reference>
<accession>A0A267EHI3</accession>